<feature type="compositionally biased region" description="Pro residues" evidence="2">
    <location>
        <begin position="14"/>
        <end position="34"/>
    </location>
</feature>
<evidence type="ECO:0000256" key="2">
    <source>
        <dbReference type="SAM" id="MobiDB-lite"/>
    </source>
</evidence>
<feature type="coiled-coil region" evidence="1">
    <location>
        <begin position="44"/>
        <end position="85"/>
    </location>
</feature>
<comment type="caution">
    <text evidence="3">The sequence shown here is derived from an EMBL/GenBank/DDBJ whole genome shotgun (WGS) entry which is preliminary data.</text>
</comment>
<evidence type="ECO:0000313" key="4">
    <source>
        <dbReference type="Proteomes" id="UP000298030"/>
    </source>
</evidence>
<dbReference type="Proteomes" id="UP000298030">
    <property type="component" value="Unassembled WGS sequence"/>
</dbReference>
<name>A0A4Y7TSY1_COPMI</name>
<organism evidence="3 4">
    <name type="scientific">Coprinellus micaceus</name>
    <name type="common">Glistening ink-cap mushroom</name>
    <name type="synonym">Coprinus micaceus</name>
    <dbReference type="NCBI Taxonomy" id="71717"/>
    <lineage>
        <taxon>Eukaryota</taxon>
        <taxon>Fungi</taxon>
        <taxon>Dikarya</taxon>
        <taxon>Basidiomycota</taxon>
        <taxon>Agaricomycotina</taxon>
        <taxon>Agaricomycetes</taxon>
        <taxon>Agaricomycetidae</taxon>
        <taxon>Agaricales</taxon>
        <taxon>Agaricineae</taxon>
        <taxon>Psathyrellaceae</taxon>
        <taxon>Coprinellus</taxon>
    </lineage>
</organism>
<proteinExistence type="predicted"/>
<protein>
    <submittedName>
        <fullName evidence="3">Uncharacterized protein</fullName>
    </submittedName>
</protein>
<evidence type="ECO:0000313" key="3">
    <source>
        <dbReference type="EMBL" id="TEB37295.1"/>
    </source>
</evidence>
<feature type="region of interest" description="Disordered" evidence="2">
    <location>
        <begin position="1"/>
        <end position="42"/>
    </location>
</feature>
<dbReference type="AlphaFoldDB" id="A0A4Y7TSY1"/>
<dbReference type="EMBL" id="QPFP01000004">
    <property type="protein sequence ID" value="TEB37295.1"/>
    <property type="molecule type" value="Genomic_DNA"/>
</dbReference>
<dbReference type="OrthoDB" id="10652103at2759"/>
<keyword evidence="4" id="KW-1185">Reference proteome</keyword>
<evidence type="ECO:0000256" key="1">
    <source>
        <dbReference type="SAM" id="Coils"/>
    </source>
</evidence>
<accession>A0A4Y7TSY1</accession>
<gene>
    <name evidence="3" type="ORF">FA13DRAFT_895888</name>
</gene>
<reference evidence="3 4" key="1">
    <citation type="journal article" date="2019" name="Nat. Ecol. Evol.">
        <title>Megaphylogeny resolves global patterns of mushroom evolution.</title>
        <authorList>
            <person name="Varga T."/>
            <person name="Krizsan K."/>
            <person name="Foldi C."/>
            <person name="Dima B."/>
            <person name="Sanchez-Garcia M."/>
            <person name="Sanchez-Ramirez S."/>
            <person name="Szollosi G.J."/>
            <person name="Szarkandi J.G."/>
            <person name="Papp V."/>
            <person name="Albert L."/>
            <person name="Andreopoulos W."/>
            <person name="Angelini C."/>
            <person name="Antonin V."/>
            <person name="Barry K.W."/>
            <person name="Bougher N.L."/>
            <person name="Buchanan P."/>
            <person name="Buyck B."/>
            <person name="Bense V."/>
            <person name="Catcheside P."/>
            <person name="Chovatia M."/>
            <person name="Cooper J."/>
            <person name="Damon W."/>
            <person name="Desjardin D."/>
            <person name="Finy P."/>
            <person name="Geml J."/>
            <person name="Haridas S."/>
            <person name="Hughes K."/>
            <person name="Justo A."/>
            <person name="Karasinski D."/>
            <person name="Kautmanova I."/>
            <person name="Kiss B."/>
            <person name="Kocsube S."/>
            <person name="Kotiranta H."/>
            <person name="LaButti K.M."/>
            <person name="Lechner B.E."/>
            <person name="Liimatainen K."/>
            <person name="Lipzen A."/>
            <person name="Lukacs Z."/>
            <person name="Mihaltcheva S."/>
            <person name="Morgado L.N."/>
            <person name="Niskanen T."/>
            <person name="Noordeloos M.E."/>
            <person name="Ohm R.A."/>
            <person name="Ortiz-Santana B."/>
            <person name="Ovrebo C."/>
            <person name="Racz N."/>
            <person name="Riley R."/>
            <person name="Savchenko A."/>
            <person name="Shiryaev A."/>
            <person name="Soop K."/>
            <person name="Spirin V."/>
            <person name="Szebenyi C."/>
            <person name="Tomsovsky M."/>
            <person name="Tulloss R.E."/>
            <person name="Uehling J."/>
            <person name="Grigoriev I.V."/>
            <person name="Vagvolgyi C."/>
            <person name="Papp T."/>
            <person name="Martin F.M."/>
            <person name="Miettinen O."/>
            <person name="Hibbett D.S."/>
            <person name="Nagy L.G."/>
        </authorList>
    </citation>
    <scope>NUCLEOTIDE SEQUENCE [LARGE SCALE GENOMIC DNA]</scope>
    <source>
        <strain evidence="3 4">FP101781</strain>
    </source>
</reference>
<sequence>MTPPGTSRSHGGRHPPPAQADSPGFPPASQPDGPPSTQSSEFSLEEINEMIKSNLEHANDLEEQANSLRLQAKQLEGLKSFLEKQERKRRATEKSTEFKANYILQLKAEIEKLRNSQGR</sequence>
<keyword evidence="1" id="KW-0175">Coiled coil</keyword>